<accession>A0A8S0SH93</accession>
<evidence type="ECO:0000313" key="2">
    <source>
        <dbReference type="EMBL" id="CAA2992065.1"/>
    </source>
</evidence>
<dbReference type="AlphaFoldDB" id="A0A8S0SH93"/>
<keyword evidence="3" id="KW-1185">Reference proteome</keyword>
<evidence type="ECO:0000313" key="3">
    <source>
        <dbReference type="Proteomes" id="UP000594638"/>
    </source>
</evidence>
<reference evidence="2 3" key="1">
    <citation type="submission" date="2019-12" db="EMBL/GenBank/DDBJ databases">
        <authorList>
            <person name="Alioto T."/>
            <person name="Alioto T."/>
            <person name="Gomez Garrido J."/>
        </authorList>
    </citation>
    <scope>NUCLEOTIDE SEQUENCE [LARGE SCALE GENOMIC DNA]</scope>
</reference>
<sequence>MGKKNSSTKNSALGGRACDAFSKANVDGDRSTMIGNCEQTGPGPVKPHSSKGAPVKIGNAGNGVLPPNSQHSLAETAASSATKTAQQCVGVNVTVGQPSNLNSGHSQLPILAEQQGDGFEQQEPPFLEVVSKRKKGNMHTVIPRQQQETEAHHFQIDRGVNRDTSTDGREVNGRYFWCWECSARPEF</sequence>
<evidence type="ECO:0000256" key="1">
    <source>
        <dbReference type="SAM" id="MobiDB-lite"/>
    </source>
</evidence>
<organism evidence="2 3">
    <name type="scientific">Olea europaea subsp. europaea</name>
    <dbReference type="NCBI Taxonomy" id="158383"/>
    <lineage>
        <taxon>Eukaryota</taxon>
        <taxon>Viridiplantae</taxon>
        <taxon>Streptophyta</taxon>
        <taxon>Embryophyta</taxon>
        <taxon>Tracheophyta</taxon>
        <taxon>Spermatophyta</taxon>
        <taxon>Magnoliopsida</taxon>
        <taxon>eudicotyledons</taxon>
        <taxon>Gunneridae</taxon>
        <taxon>Pentapetalae</taxon>
        <taxon>asterids</taxon>
        <taxon>lamiids</taxon>
        <taxon>Lamiales</taxon>
        <taxon>Oleaceae</taxon>
        <taxon>Oleeae</taxon>
        <taxon>Olea</taxon>
    </lineage>
</organism>
<protein>
    <submittedName>
        <fullName evidence="2">Uncharacterized protein</fullName>
    </submittedName>
</protein>
<gene>
    <name evidence="2" type="ORF">OLEA9_A095692</name>
</gene>
<feature type="region of interest" description="Disordered" evidence="1">
    <location>
        <begin position="28"/>
        <end position="55"/>
    </location>
</feature>
<comment type="caution">
    <text evidence="2">The sequence shown here is derived from an EMBL/GenBank/DDBJ whole genome shotgun (WGS) entry which is preliminary data.</text>
</comment>
<name>A0A8S0SH93_OLEEU</name>
<dbReference type="EMBL" id="CACTIH010005430">
    <property type="protein sequence ID" value="CAA2992065.1"/>
    <property type="molecule type" value="Genomic_DNA"/>
</dbReference>
<proteinExistence type="predicted"/>
<dbReference type="Proteomes" id="UP000594638">
    <property type="component" value="Unassembled WGS sequence"/>
</dbReference>
<dbReference type="Gramene" id="OE9A095692T1">
    <property type="protein sequence ID" value="OE9A095692C1"/>
    <property type="gene ID" value="OE9A095692"/>
</dbReference>